<name>A0ABU2UZ92_9ACTN</name>
<evidence type="ECO:0000313" key="8">
    <source>
        <dbReference type="EMBL" id="MDT0478329.1"/>
    </source>
</evidence>
<dbReference type="RefSeq" id="WP_311638226.1">
    <property type="nucleotide sequence ID" value="NZ_JAVRFF010000355.1"/>
</dbReference>
<dbReference type="EMBL" id="JAVRFF010000355">
    <property type="protein sequence ID" value="MDT0478329.1"/>
    <property type="molecule type" value="Genomic_DNA"/>
</dbReference>
<comment type="caution">
    <text evidence="8">The sequence shown here is derived from an EMBL/GenBank/DDBJ whole genome shotgun (WGS) entry which is preliminary data.</text>
</comment>
<feature type="region of interest" description="Disordered" evidence="7">
    <location>
        <begin position="32"/>
        <end position="69"/>
    </location>
</feature>
<sequence length="145" mass="16699">MDDFKQIQQLMLQQFINNSLEAEMQEHLGYAKHEKSEQPNKRNGKMRKTVGTELGDIQIDTPRDRDSSFEPQLVKKNQTRITGIDEQILYFYAKGQSTSEISETIRDIYGVEVSDSVISRVTDAVMADVVAWQNRPLDPVYPIVY</sequence>
<evidence type="ECO:0000256" key="1">
    <source>
        <dbReference type="ARBA" id="ARBA00002190"/>
    </source>
</evidence>
<reference evidence="8" key="1">
    <citation type="submission" date="2024-05" db="EMBL/GenBank/DDBJ databases">
        <title>30 novel species of actinomycetes from the DSMZ collection.</title>
        <authorList>
            <person name="Nouioui I."/>
        </authorList>
    </citation>
    <scope>NUCLEOTIDE SEQUENCE</scope>
    <source>
        <strain evidence="8">DSM 41014</strain>
    </source>
</reference>
<keyword evidence="9" id="KW-1185">Reference proteome</keyword>
<evidence type="ECO:0000256" key="2">
    <source>
        <dbReference type="ARBA" id="ARBA00010961"/>
    </source>
</evidence>
<accession>A0ABU2UZ92</accession>
<dbReference type="PANTHER" id="PTHR33217:SF5">
    <property type="entry name" value="MUTATOR FAMILY TRANSPOSASE"/>
    <property type="match status" value="1"/>
</dbReference>
<keyword evidence="5 6" id="KW-0233">DNA recombination</keyword>
<evidence type="ECO:0000256" key="7">
    <source>
        <dbReference type="SAM" id="MobiDB-lite"/>
    </source>
</evidence>
<evidence type="ECO:0000256" key="5">
    <source>
        <dbReference type="ARBA" id="ARBA00023172"/>
    </source>
</evidence>
<comment type="function">
    <text evidence="1 6">Required for the transposition of the insertion element.</text>
</comment>
<evidence type="ECO:0000313" key="9">
    <source>
        <dbReference type="Proteomes" id="UP001180489"/>
    </source>
</evidence>
<comment type="similarity">
    <text evidence="2 6">Belongs to the transposase mutator family.</text>
</comment>
<evidence type="ECO:0000256" key="4">
    <source>
        <dbReference type="ARBA" id="ARBA00023125"/>
    </source>
</evidence>
<dbReference type="Proteomes" id="UP001180489">
    <property type="component" value="Unassembled WGS sequence"/>
</dbReference>
<organism evidence="8 9">
    <name type="scientific">Streptomyces hintoniae</name>
    <dbReference type="NCBI Taxonomy" id="3075521"/>
    <lineage>
        <taxon>Bacteria</taxon>
        <taxon>Bacillati</taxon>
        <taxon>Actinomycetota</taxon>
        <taxon>Actinomycetes</taxon>
        <taxon>Kitasatosporales</taxon>
        <taxon>Streptomycetaceae</taxon>
        <taxon>Streptomyces</taxon>
    </lineage>
</organism>
<evidence type="ECO:0000256" key="6">
    <source>
        <dbReference type="RuleBase" id="RU365089"/>
    </source>
</evidence>
<dbReference type="PANTHER" id="PTHR33217">
    <property type="entry name" value="TRANSPOSASE FOR INSERTION SEQUENCE ELEMENT IS1081"/>
    <property type="match status" value="1"/>
</dbReference>
<dbReference type="InterPro" id="IPR001207">
    <property type="entry name" value="Transposase_mutator"/>
</dbReference>
<keyword evidence="3 6" id="KW-0815">Transposition</keyword>
<keyword evidence="6" id="KW-0814">Transposable element</keyword>
<gene>
    <name evidence="8" type="ORF">RM863_40110</name>
</gene>
<protein>
    <recommendedName>
        <fullName evidence="6">Mutator family transposase</fullName>
    </recommendedName>
</protein>
<evidence type="ECO:0000256" key="3">
    <source>
        <dbReference type="ARBA" id="ARBA00022578"/>
    </source>
</evidence>
<keyword evidence="4 6" id="KW-0238">DNA-binding</keyword>
<feature type="non-terminal residue" evidence="8">
    <location>
        <position position="145"/>
    </location>
</feature>
<dbReference type="Pfam" id="PF00872">
    <property type="entry name" value="Transposase_mut"/>
    <property type="match status" value="1"/>
</dbReference>
<proteinExistence type="inferred from homology"/>